<protein>
    <submittedName>
        <fullName evidence="1">Uncharacterized protein</fullName>
    </submittedName>
</protein>
<evidence type="ECO:0000313" key="2">
    <source>
        <dbReference type="Proteomes" id="UP001589810"/>
    </source>
</evidence>
<proteinExistence type="predicted"/>
<evidence type="ECO:0000313" key="1">
    <source>
        <dbReference type="EMBL" id="MFC0547082.1"/>
    </source>
</evidence>
<name>A0ABV6N3P9_9PSEU</name>
<dbReference type="Proteomes" id="UP001589810">
    <property type="component" value="Unassembled WGS sequence"/>
</dbReference>
<sequence>MEHLDASALIVRLQDIVDSGHDPKVVFYSHELRQYLPVGVVTYDPQEESGDVIELSSDL</sequence>
<accession>A0ABV6N3P9</accession>
<organism evidence="1 2">
    <name type="scientific">Kutzneria chonburiensis</name>
    <dbReference type="NCBI Taxonomy" id="1483604"/>
    <lineage>
        <taxon>Bacteria</taxon>
        <taxon>Bacillati</taxon>
        <taxon>Actinomycetota</taxon>
        <taxon>Actinomycetes</taxon>
        <taxon>Pseudonocardiales</taxon>
        <taxon>Pseudonocardiaceae</taxon>
        <taxon>Kutzneria</taxon>
    </lineage>
</organism>
<reference evidence="1 2" key="1">
    <citation type="submission" date="2024-09" db="EMBL/GenBank/DDBJ databases">
        <authorList>
            <person name="Sun Q."/>
            <person name="Mori K."/>
        </authorList>
    </citation>
    <scope>NUCLEOTIDE SEQUENCE [LARGE SCALE GENOMIC DNA]</scope>
    <source>
        <strain evidence="1 2">TBRC 1432</strain>
    </source>
</reference>
<gene>
    <name evidence="1" type="ORF">ACFFH7_36615</name>
</gene>
<comment type="caution">
    <text evidence="1">The sequence shown here is derived from an EMBL/GenBank/DDBJ whole genome shotgun (WGS) entry which is preliminary data.</text>
</comment>
<dbReference type="EMBL" id="JBHLUD010000013">
    <property type="protein sequence ID" value="MFC0547082.1"/>
    <property type="molecule type" value="Genomic_DNA"/>
</dbReference>
<dbReference type="RefSeq" id="WP_273937317.1">
    <property type="nucleotide sequence ID" value="NZ_CP097263.1"/>
</dbReference>
<keyword evidence="2" id="KW-1185">Reference proteome</keyword>